<evidence type="ECO:0000259" key="2">
    <source>
        <dbReference type="Pfam" id="PF22274"/>
    </source>
</evidence>
<keyword evidence="4" id="KW-1185">Reference proteome</keyword>
<evidence type="ECO:0000256" key="1">
    <source>
        <dbReference type="SAM" id="MobiDB-lite"/>
    </source>
</evidence>
<feature type="region of interest" description="Disordered" evidence="1">
    <location>
        <begin position="1005"/>
        <end position="1047"/>
    </location>
</feature>
<sequence>MQPRAGGTTAQVLVTNVTLLNGAVLYIVGSAGGPSYVHPGLVVNVSGVSMLNGALVLARSLPMGCTLLVEDINAISTTALAPVSPPFITSDPVRQGASLYFLGFAATDNASCLLRRIDISTNITTSSSVIVLGTLLVSRNSSMTLHDWTQTCSSQACVSTGGDTNTIEVRLSSMLFVDHWSTSSTASIFSMYSLVLANSSLFVIRDVSAETPTLLLLNSGVSSQIGDASSLMLLDISMTAFTPAIITSATSVASLVHAGTGLALTGQSTLMIRNTGSRSAPAAVNLGASGSVSSSSVVLVCNRFGRLMQNASLGGNYVLLNGAAVAAAYVTVSPCNSNATCGDVNASCFAPATSSVAHSGGSATAPSAQTIGASSCTCICSTNSIPYGELCLLRPLWYLGRIDIPILNQDVRTYTRSNGLIAATRVFINTDFSGEADVVMFTNMTFIGPGRFTIDIVSHAYGALGTNSSLRPLVVNLTDITLFNTSLSFLCSPMPLPNGRPLQLNIMRLQATESYIHFAGTPPPYSTISIVSSSTLITGASQSVMDALQTTIAPSLTTNVGATNAAILFDAFGLVSGSSFTLQDYVAELPLGENAAIASRNDLWISRASQFTISTNLHITQHTLLSTQSAILVEGSNSMLLVQNHTHRPSGSGSIIRSLAVSVISSGYVVLRYVAGTTTNLIAVVPNGNLTVGDASLPGNSGTVLITASMAQGGLISAGAVVATAGSEVSFVGNRAGSDYLTLQRGWSLQAGAAVYMGCNSVGGTPYITRNQYSALTVGAVLTSLVCTGCAKDNRCLIGMNTSSGSLLLSVSACQCSCIDYNASAIGCATVKTPSVTQSVSMSQSSTVSLSDSYIAPTSSLTASAVPTDTRSPTMSVTESGSITGTTTSSRSSSQTSSTSTTVSLSRGSRTTSISLSLTQTTSTSSSLSVSPSDSRHVSASATASPSRTFSRSMTTSLTVTRSHSGDTASRTVRGWSISESQSLTSSLSVSLSATLSLTSSPTFSLSEGTLSGSDTHVVTGSPTNSDSSSNEHSLTATRSNSATLSDSLSPVWPVALGVTTVTGSTATVRYLYDGLVWFNASTTASFTVWPRQLDGRDMPAGFYRHPQPPFNVSMMNSTAPVPFVASVGAECSLSLPCAISVAPSYDRFTPVELRVDYGTPAVPTLSTTAVFAYANQAPDRLQIVTDTVLTVCGGAPLPEVYLRVVDTDGYPYTASTHVPVNLTIAGGWSNFSEAYVVAGQLGPATTMAVLPAALNGTGALSLTATAAGLGNANLTFTVVQCPRVLQGSTGSQRELHRVVTSTHGSLPATVLFYAPVSSIPRTLYC</sequence>
<dbReference type="InterPro" id="IPR053915">
    <property type="entry name" value="DGF-1_b-sheet_dom"/>
</dbReference>
<feature type="region of interest" description="Disordered" evidence="1">
    <location>
        <begin position="923"/>
        <end position="971"/>
    </location>
</feature>
<organism evidence="3 4">
    <name type="scientific">Bodo saltans</name>
    <name type="common">Flagellated protozoan</name>
    <dbReference type="NCBI Taxonomy" id="75058"/>
    <lineage>
        <taxon>Eukaryota</taxon>
        <taxon>Discoba</taxon>
        <taxon>Euglenozoa</taxon>
        <taxon>Kinetoplastea</taxon>
        <taxon>Metakinetoplastina</taxon>
        <taxon>Eubodonida</taxon>
        <taxon>Bodonidae</taxon>
        <taxon>Bodo</taxon>
    </lineage>
</organism>
<accession>A0A0S4IWZ5</accession>
<reference evidence="4" key="1">
    <citation type="submission" date="2015-09" db="EMBL/GenBank/DDBJ databases">
        <authorList>
            <consortium name="Pathogen Informatics"/>
        </authorList>
    </citation>
    <scope>NUCLEOTIDE SEQUENCE [LARGE SCALE GENOMIC DNA]</scope>
    <source>
        <strain evidence="4">Lake Konstanz</strain>
    </source>
</reference>
<dbReference type="VEuPathDB" id="TriTrypDB:BSAL_73005"/>
<feature type="domain" description="Dispersed gene family protein 1 beta-sheet" evidence="2">
    <location>
        <begin position="12"/>
        <end position="149"/>
    </location>
</feature>
<feature type="compositionally biased region" description="Polar residues" evidence="1">
    <location>
        <begin position="942"/>
        <end position="971"/>
    </location>
</feature>
<name>A0A0S4IWZ5_BODSA</name>
<dbReference type="Proteomes" id="UP000051952">
    <property type="component" value="Unassembled WGS sequence"/>
</dbReference>
<feature type="compositionally biased region" description="Low complexity" evidence="1">
    <location>
        <begin position="923"/>
        <end position="941"/>
    </location>
</feature>
<protein>
    <submittedName>
        <fullName evidence="3">DGF-1-like protein, putative</fullName>
    </submittedName>
</protein>
<evidence type="ECO:0000313" key="3">
    <source>
        <dbReference type="EMBL" id="CUG06529.1"/>
    </source>
</evidence>
<gene>
    <name evidence="3" type="ORF">BSAL_73005</name>
</gene>
<dbReference type="EMBL" id="CYKH01000596">
    <property type="protein sequence ID" value="CUG06529.1"/>
    <property type="molecule type" value="Genomic_DNA"/>
</dbReference>
<proteinExistence type="predicted"/>
<feature type="compositionally biased region" description="Polar residues" evidence="1">
    <location>
        <begin position="1008"/>
        <end position="1047"/>
    </location>
</feature>
<evidence type="ECO:0000313" key="4">
    <source>
        <dbReference type="Proteomes" id="UP000051952"/>
    </source>
</evidence>
<feature type="compositionally biased region" description="Low complexity" evidence="1">
    <location>
        <begin position="876"/>
        <end position="906"/>
    </location>
</feature>
<dbReference type="Pfam" id="PF22274">
    <property type="entry name" value="DGF-1_beta-sheet"/>
    <property type="match status" value="1"/>
</dbReference>
<feature type="non-terminal residue" evidence="3">
    <location>
        <position position="1326"/>
    </location>
</feature>
<feature type="compositionally biased region" description="Polar residues" evidence="1">
    <location>
        <begin position="862"/>
        <end position="875"/>
    </location>
</feature>
<feature type="region of interest" description="Disordered" evidence="1">
    <location>
        <begin position="862"/>
        <end position="906"/>
    </location>
</feature>